<dbReference type="CDD" id="cd05312">
    <property type="entry name" value="NAD_bind_1_malic_enz"/>
    <property type="match status" value="1"/>
</dbReference>
<dbReference type="FunFam" id="3.40.50.720:FF:000182">
    <property type="entry name" value="NAD-dependent malic enzyme"/>
    <property type="match status" value="1"/>
</dbReference>
<evidence type="ECO:0000313" key="18">
    <source>
        <dbReference type="Proteomes" id="UP000569951"/>
    </source>
</evidence>
<name>A0A841I1L7_9DEIO</name>
<evidence type="ECO:0000256" key="11">
    <source>
        <dbReference type="PIRSR" id="PIRSR000106-1"/>
    </source>
</evidence>
<dbReference type="Pfam" id="PF00390">
    <property type="entry name" value="malic"/>
    <property type="match status" value="1"/>
</dbReference>
<dbReference type="GO" id="GO:0006108">
    <property type="term" value="P:malate metabolic process"/>
    <property type="evidence" value="ECO:0007669"/>
    <property type="project" value="TreeGrafter"/>
</dbReference>
<keyword evidence="7" id="KW-0456">Lyase</keyword>
<comment type="cofactor">
    <cofactor evidence="13">
        <name>Mg(2+)</name>
        <dbReference type="ChEBI" id="CHEBI:18420"/>
    </cofactor>
    <cofactor evidence="13">
        <name>Mn(2+)</name>
        <dbReference type="ChEBI" id="CHEBI:29035"/>
    </cofactor>
    <text evidence="13">Divalent metal cations. Prefers magnesium or manganese.</text>
</comment>
<dbReference type="PRINTS" id="PR00072">
    <property type="entry name" value="MALOXRDTASE"/>
</dbReference>
<proteinExistence type="inferred from homology"/>
<evidence type="ECO:0000256" key="6">
    <source>
        <dbReference type="ARBA" id="ARBA00023211"/>
    </source>
</evidence>
<dbReference type="AlphaFoldDB" id="A0A841I1L7"/>
<reference evidence="17 18" key="1">
    <citation type="submission" date="2020-08" db="EMBL/GenBank/DDBJ databases">
        <title>Genomic Encyclopedia of Type Strains, Phase IV (KMG-IV): sequencing the most valuable type-strain genomes for metagenomic binning, comparative biology and taxonomic classification.</title>
        <authorList>
            <person name="Goeker M."/>
        </authorList>
    </citation>
    <scope>NUCLEOTIDE SEQUENCE [LARGE SCALE GENOMIC DNA]</scope>
    <source>
        <strain evidence="17 18">DSM 21458</strain>
    </source>
</reference>
<keyword evidence="4 13" id="KW-0479">Metal-binding</keyword>
<evidence type="ECO:0000256" key="12">
    <source>
        <dbReference type="PIRSR" id="PIRSR000106-2"/>
    </source>
</evidence>
<dbReference type="GO" id="GO:0051287">
    <property type="term" value="F:NAD binding"/>
    <property type="evidence" value="ECO:0007669"/>
    <property type="project" value="InterPro"/>
</dbReference>
<keyword evidence="17" id="KW-0560">Oxidoreductase</keyword>
<dbReference type="RefSeq" id="WP_281376994.1">
    <property type="nucleotide sequence ID" value="NZ_JACHHG010000005.1"/>
</dbReference>
<feature type="binding site" evidence="12">
    <location>
        <position position="444"/>
    </location>
    <ligand>
        <name>(S)-malate</name>
        <dbReference type="ChEBI" id="CHEBI:15589"/>
    </ligand>
</feature>
<feature type="binding site" evidence="13">
    <location>
        <position position="273"/>
    </location>
    <ligand>
        <name>a divalent metal cation</name>
        <dbReference type="ChEBI" id="CHEBI:60240"/>
    </ligand>
</feature>
<protein>
    <recommendedName>
        <fullName evidence="10">Malolactic enzyme</fullName>
        <ecNumber evidence="9">4.1.1.101</ecNumber>
    </recommendedName>
</protein>
<comment type="subunit">
    <text evidence="3">Homodimer.</text>
</comment>
<evidence type="ECO:0000256" key="5">
    <source>
        <dbReference type="ARBA" id="ARBA00023027"/>
    </source>
</evidence>
<dbReference type="SMART" id="SM01274">
    <property type="entry name" value="malic"/>
    <property type="match status" value="1"/>
</dbReference>
<keyword evidence="18" id="KW-1185">Reference proteome</keyword>
<dbReference type="EMBL" id="JACHHG010000005">
    <property type="protein sequence ID" value="MBB6098198.1"/>
    <property type="molecule type" value="Genomic_DNA"/>
</dbReference>
<evidence type="ECO:0000256" key="4">
    <source>
        <dbReference type="ARBA" id="ARBA00022723"/>
    </source>
</evidence>
<dbReference type="Pfam" id="PF03949">
    <property type="entry name" value="Malic_M"/>
    <property type="match status" value="1"/>
</dbReference>
<dbReference type="GO" id="GO:0043883">
    <property type="term" value="F:malolactic enzyme activity"/>
    <property type="evidence" value="ECO:0007669"/>
    <property type="project" value="UniProtKB-EC"/>
</dbReference>
<dbReference type="SMART" id="SM00919">
    <property type="entry name" value="Malic_M"/>
    <property type="match status" value="1"/>
</dbReference>
<dbReference type="InterPro" id="IPR037062">
    <property type="entry name" value="Malic_N_dom_sf"/>
</dbReference>
<evidence type="ECO:0000259" key="16">
    <source>
        <dbReference type="SMART" id="SM01274"/>
    </source>
</evidence>
<feature type="active site" description="Proton donor" evidence="11">
    <location>
        <position position="128"/>
    </location>
</feature>
<sequence length="591" mass="64510">MVELLSGAPERNQGPSRRHQLEVGMKLYRRTSKGYETVLRGRTLLTTPRLNKGTAFTLEERRALGLQGLLPPGTLTLEQQARRAYKQYAAQTSDLQKNLNLSALHDRNEVLFYKVLSEHLDEMLPIVYTPTVGTAIQQFSHEYRRPRGVYLDINAPEDIEQAFLNYGLAPDEVDLLVATDGEAILGIGDWGVGGMNISIGKLIVYTAAGGIDPSRVIPVMLDVGTDRESLQNDPMYLGNRHPRVRGAAYDAFIDAYVRTASRLFPNALLHWEDFSAINARRILARYRHEVRTFNDDMQGTGAIVLAALFAAVQASGIPMRDQRLIVFGAGTAGVGIAEQIRDAMVQDGLSLEAANRQVWLIDRPGLLTDDMPDLRDFQQPFARPVSETQGWERDAGGISLLETVRRVKPTVLIGTSAVSGAFSEEVVRAMAAGVERPIIFPLSNPTPLAEATPSDLIHWTEGRALVTTGSPFQPVTYERTSYVIGQSNNALVFPGIGLGTIVTRARHVTDGMLAAAAHTVAGMVDVSQPGASLLPRVVDLRPVSKAVAVAVARAAIEEGEALEVPENLETAVEAAMWHAEYQPIIGVDRLD</sequence>
<dbReference type="InterPro" id="IPR001891">
    <property type="entry name" value="Malic_OxRdtase"/>
</dbReference>
<dbReference type="InterPro" id="IPR046346">
    <property type="entry name" value="Aminoacid_DH-like_N_sf"/>
</dbReference>
<dbReference type="GO" id="GO:0005829">
    <property type="term" value="C:cytosol"/>
    <property type="evidence" value="ECO:0007669"/>
    <property type="project" value="TreeGrafter"/>
</dbReference>
<dbReference type="EC" id="4.1.1.101" evidence="9"/>
<dbReference type="PANTHER" id="PTHR23406:SF34">
    <property type="entry name" value="NAD-DEPENDENT MALIC ENZYME, MITOCHONDRIAL"/>
    <property type="match status" value="1"/>
</dbReference>
<feature type="binding site" evidence="13">
    <location>
        <position position="272"/>
    </location>
    <ligand>
        <name>a divalent metal cation</name>
        <dbReference type="ChEBI" id="CHEBI:60240"/>
    </ligand>
</feature>
<dbReference type="FunFam" id="3.40.50.10380:FF:000001">
    <property type="entry name" value="NAD-dependent malic enzyme"/>
    <property type="match status" value="1"/>
</dbReference>
<evidence type="ECO:0000259" key="15">
    <source>
        <dbReference type="SMART" id="SM00919"/>
    </source>
</evidence>
<dbReference type="GO" id="GO:0016616">
    <property type="term" value="F:oxidoreductase activity, acting on the CH-OH group of donors, NAD or NADP as acceptor"/>
    <property type="evidence" value="ECO:0007669"/>
    <property type="project" value="InterPro"/>
</dbReference>
<dbReference type="InterPro" id="IPR012302">
    <property type="entry name" value="Malic_NAD-bd"/>
</dbReference>
<keyword evidence="6" id="KW-0464">Manganese</keyword>
<evidence type="ECO:0000256" key="14">
    <source>
        <dbReference type="RuleBase" id="RU003427"/>
    </source>
</evidence>
<feature type="domain" description="Malic enzyme N-terminal" evidence="16">
    <location>
        <begin position="105"/>
        <end position="287"/>
    </location>
</feature>
<evidence type="ECO:0000256" key="2">
    <source>
        <dbReference type="ARBA" id="ARBA00008785"/>
    </source>
</evidence>
<organism evidence="17 18">
    <name type="scientific">Deinobacterium chartae</name>
    <dbReference type="NCBI Taxonomy" id="521158"/>
    <lineage>
        <taxon>Bacteria</taxon>
        <taxon>Thermotogati</taxon>
        <taxon>Deinococcota</taxon>
        <taxon>Deinococci</taxon>
        <taxon>Deinococcales</taxon>
        <taxon>Deinococcaceae</taxon>
        <taxon>Deinobacterium</taxon>
    </lineage>
</organism>
<keyword evidence="5" id="KW-0520">NAD</keyword>
<comment type="cofactor">
    <cofactor evidence="1">
        <name>Mn(2+)</name>
        <dbReference type="ChEBI" id="CHEBI:29035"/>
    </cofactor>
</comment>
<evidence type="ECO:0000256" key="3">
    <source>
        <dbReference type="ARBA" id="ARBA00011738"/>
    </source>
</evidence>
<comment type="caution">
    <text evidence="17">The sequence shown here is derived from an EMBL/GenBank/DDBJ whole genome shotgun (WGS) entry which is preliminary data.</text>
</comment>
<feature type="domain" description="Malic enzyme NAD-binding" evidence="15">
    <location>
        <begin position="297"/>
        <end position="556"/>
    </location>
</feature>
<evidence type="ECO:0000256" key="10">
    <source>
        <dbReference type="ARBA" id="ARBA00074565"/>
    </source>
</evidence>
<dbReference type="NCBIfam" id="NF010052">
    <property type="entry name" value="PRK13529.1"/>
    <property type="match status" value="1"/>
</dbReference>
<evidence type="ECO:0000256" key="7">
    <source>
        <dbReference type="ARBA" id="ARBA00023239"/>
    </source>
</evidence>
<comment type="catalytic activity">
    <reaction evidence="8">
        <text>(S)-malate + H(+) = (S)-lactate + CO2</text>
        <dbReference type="Rhea" id="RHEA:46276"/>
        <dbReference type="ChEBI" id="CHEBI:15378"/>
        <dbReference type="ChEBI" id="CHEBI:15589"/>
        <dbReference type="ChEBI" id="CHEBI:16526"/>
        <dbReference type="ChEBI" id="CHEBI:16651"/>
        <dbReference type="EC" id="4.1.1.101"/>
    </reaction>
</comment>
<dbReference type="PIRSF" id="PIRSF000106">
    <property type="entry name" value="ME"/>
    <property type="match status" value="1"/>
</dbReference>
<feature type="active site" description="Proton acceptor" evidence="11">
    <location>
        <position position="201"/>
    </location>
</feature>
<evidence type="ECO:0000256" key="8">
    <source>
        <dbReference type="ARBA" id="ARBA00051739"/>
    </source>
</evidence>
<evidence type="ECO:0000256" key="13">
    <source>
        <dbReference type="PIRSR" id="PIRSR000106-3"/>
    </source>
</evidence>
<dbReference type="GO" id="GO:0046872">
    <property type="term" value="F:metal ion binding"/>
    <property type="evidence" value="ECO:0007669"/>
    <property type="project" value="UniProtKB-KW"/>
</dbReference>
<dbReference type="Proteomes" id="UP000569951">
    <property type="component" value="Unassembled WGS sequence"/>
</dbReference>
<dbReference type="GO" id="GO:0043464">
    <property type="term" value="P:malolactic fermentation"/>
    <property type="evidence" value="ECO:0007669"/>
    <property type="project" value="UniProtKB-ARBA"/>
</dbReference>
<dbReference type="Gene3D" id="3.40.50.720">
    <property type="entry name" value="NAD(P)-binding Rossmann-like Domain"/>
    <property type="match status" value="1"/>
</dbReference>
<dbReference type="Gene3D" id="3.40.50.10380">
    <property type="entry name" value="Malic enzyme, N-terminal domain"/>
    <property type="match status" value="1"/>
</dbReference>
<dbReference type="InterPro" id="IPR012301">
    <property type="entry name" value="Malic_N_dom"/>
</dbReference>
<feature type="binding site" evidence="12">
    <location>
        <position position="488"/>
    </location>
    <ligand>
        <name>(S)-malate</name>
        <dbReference type="ChEBI" id="CHEBI:15589"/>
    </ligand>
</feature>
<dbReference type="SUPFAM" id="SSF51735">
    <property type="entry name" value="NAD(P)-binding Rossmann-fold domains"/>
    <property type="match status" value="1"/>
</dbReference>
<dbReference type="InterPro" id="IPR036291">
    <property type="entry name" value="NAD(P)-bd_dom_sf"/>
</dbReference>
<evidence type="ECO:0000256" key="1">
    <source>
        <dbReference type="ARBA" id="ARBA00001936"/>
    </source>
</evidence>
<dbReference type="SUPFAM" id="SSF53223">
    <property type="entry name" value="Aminoacid dehydrogenase-like, N-terminal domain"/>
    <property type="match status" value="1"/>
</dbReference>
<feature type="binding site" evidence="13">
    <location>
        <position position="296"/>
    </location>
    <ligand>
        <name>a divalent metal cation</name>
        <dbReference type="ChEBI" id="CHEBI:60240"/>
    </ligand>
</feature>
<dbReference type="GO" id="GO:0004470">
    <property type="term" value="F:malic enzyme activity"/>
    <property type="evidence" value="ECO:0007669"/>
    <property type="project" value="InterPro"/>
</dbReference>
<dbReference type="PROSITE" id="PS00331">
    <property type="entry name" value="MALIC_ENZYMES"/>
    <property type="match status" value="1"/>
</dbReference>
<dbReference type="PANTHER" id="PTHR23406">
    <property type="entry name" value="MALIC ENZYME-RELATED"/>
    <property type="match status" value="1"/>
</dbReference>
<comment type="similarity">
    <text evidence="2 14">Belongs to the malic enzymes family.</text>
</comment>
<evidence type="ECO:0000313" key="17">
    <source>
        <dbReference type="EMBL" id="MBB6098198.1"/>
    </source>
</evidence>
<accession>A0A841I1L7</accession>
<dbReference type="InterPro" id="IPR015884">
    <property type="entry name" value="Malic_enzyme_CS"/>
</dbReference>
<gene>
    <name evidence="17" type="ORF">HNR42_001623</name>
</gene>
<evidence type="ECO:0000256" key="9">
    <source>
        <dbReference type="ARBA" id="ARBA00066983"/>
    </source>
</evidence>